<dbReference type="Proteomes" id="UP000184028">
    <property type="component" value="Unassembled WGS sequence"/>
</dbReference>
<gene>
    <name evidence="1" type="ORF">SAMN05444484_1011029</name>
</gene>
<reference evidence="2" key="1">
    <citation type="submission" date="2016-11" db="EMBL/GenBank/DDBJ databases">
        <authorList>
            <person name="Varghese N."/>
            <person name="Submissions S."/>
        </authorList>
    </citation>
    <scope>NUCLEOTIDE SEQUENCE [LARGE SCALE GENOMIC DNA]</scope>
    <source>
        <strain evidence="2">DSM 24724</strain>
    </source>
</reference>
<dbReference type="AlphaFoldDB" id="A0A1M6ZHK5"/>
<protein>
    <submittedName>
        <fullName evidence="1">Uncharacterized protein</fullName>
    </submittedName>
</protein>
<accession>A0A1M6ZHK5</accession>
<keyword evidence="2" id="KW-1185">Reference proteome</keyword>
<name>A0A1M6ZHK5_9FLAO</name>
<sequence length="49" mass="5426">MNIKKLKSPLVPFISFATKMYVAPFPLPLQSISLLTGTPVPINIKSGYY</sequence>
<dbReference type="STRING" id="946677.SAMN05444484_1011029"/>
<evidence type="ECO:0000313" key="2">
    <source>
        <dbReference type="Proteomes" id="UP000184028"/>
    </source>
</evidence>
<dbReference type="EMBL" id="FRBT01000001">
    <property type="protein sequence ID" value="SHL29947.1"/>
    <property type="molecule type" value="Genomic_DNA"/>
</dbReference>
<organism evidence="1 2">
    <name type="scientific">Flavobacterium chilense</name>
    <dbReference type="NCBI Taxonomy" id="946677"/>
    <lineage>
        <taxon>Bacteria</taxon>
        <taxon>Pseudomonadati</taxon>
        <taxon>Bacteroidota</taxon>
        <taxon>Flavobacteriia</taxon>
        <taxon>Flavobacteriales</taxon>
        <taxon>Flavobacteriaceae</taxon>
        <taxon>Flavobacterium</taxon>
    </lineage>
</organism>
<proteinExistence type="predicted"/>
<evidence type="ECO:0000313" key="1">
    <source>
        <dbReference type="EMBL" id="SHL29947.1"/>
    </source>
</evidence>